<organism evidence="10 11">
    <name type="scientific">Phlebiopsis gigantea (strain 11061_1 CR5-6)</name>
    <name type="common">White-rot fungus</name>
    <name type="synonym">Peniophora gigantea</name>
    <dbReference type="NCBI Taxonomy" id="745531"/>
    <lineage>
        <taxon>Eukaryota</taxon>
        <taxon>Fungi</taxon>
        <taxon>Dikarya</taxon>
        <taxon>Basidiomycota</taxon>
        <taxon>Agaricomycotina</taxon>
        <taxon>Agaricomycetes</taxon>
        <taxon>Polyporales</taxon>
        <taxon>Phanerochaetaceae</taxon>
        <taxon>Phlebiopsis</taxon>
    </lineage>
</organism>
<dbReference type="Gene3D" id="1.25.40.730">
    <property type="match status" value="1"/>
</dbReference>
<dbReference type="FunFam" id="1.25.40.10:FF:000005">
    <property type="entry name" value="Clathrin heavy chain"/>
    <property type="match status" value="1"/>
</dbReference>
<dbReference type="Pfam" id="PF09268">
    <property type="entry name" value="Clathrin-link"/>
    <property type="match status" value="1"/>
</dbReference>
<dbReference type="GO" id="GO:0006895">
    <property type="term" value="P:Golgi to endosome transport"/>
    <property type="evidence" value="ECO:0007669"/>
    <property type="project" value="TreeGrafter"/>
</dbReference>
<dbReference type="Proteomes" id="UP000053257">
    <property type="component" value="Unassembled WGS sequence"/>
</dbReference>
<sequence length="1661" mass="188712">MALDISKPIAFCEHLQLSSLGVQPASISFQTLTLESDHFICVREKINEQNQVVIIDLADANNVLRRPITADSAIMHPHQKILALKAGRTLQIFNIETKQKVKSHVNDSDVVFWKWLSDTTIGMVTETAVYHWSISDQTSPPQKIFDRHPTLVGAQIINYRASADEKWLVLIGISGNTTNPSAFKVKGAMQLYSRERGVSQPIEGHAASFAELKLDGHQHVTKLFAFSVRTATGAKLHVVEIDHQAPDPPFTKKAVDVYFPPEATNDFPVAMQVSKKHGIIYLVTKYGFIHLYDLESGACIYMNRISGETIFVTAEHESTNGIIGVNKKGQVLSVNVDEQTVVPYILTTLNNTELAFKLASRANLPGADDLYIKQYQALFASGQYGEAAKIAANSPRGILRTAQVIESFKTAPTPPGGLSPILQYFGILLEKGELNHLESVELARPVLQQGRKQLLEKWLKENKLTCSEELGDIVRLHDLTLALSVYLRANVPNKVIACFAETGQTDKIVLYCKKVQYTPDYIGLLQHIMRTNPEKGAEFAAQLVNDENGPLVDVERVVDIFMSQNMIQPATSFLLDALKENKSEQGHLQTRLLEMNLLHAPQVADAILGNEMFTHYDRPRIANLCEKAGLLQRALEHYEDIADIKRVIVHASAFPIEWLVTYFSKLTTEQSMACLYEMLRVNIRQNLQAVIQIATKYSDILGPVKLIEMFESFKTFEGLYYYLGSVVNLSQDPEVHFKYIQAATRTGQIREVERICRESNFYNPEKVKNFLKEAKLSDQLPLIIVCDRFGFVHDLVLYLYQNGLINFIEVYVQRVNSARTPQVVGGLLDVDCDETSIKSLLASVPGNFPIDELVHEVETRNRLKLILPWLEARVQAGSQDPAVFNALAKIYIDSNNNPEQFLKENNLYEPLVVGKFCEARDPYLAYIAYAKGFCDDELITITNDNSMFKQQARYLVKRRQLELWAQVLTSENLHRRALIDQIIATAIPESTDPDDVSVTVKAFLSADLPIELIELLEKIILEPSPFSDNKNLQNLLMLTAIRTDKGKVVGYIDKLQNYDVGEIAKIATEHGLYEEAFLIYKKYEQHADAINVLVEHIVSLDRGVEYAAKVNKPEVWSRLAKAQLDGLRIKDAIDSYIKAQDPTNYTELIEIANRAGKHDDLVRFLQMARKHLREPKIDTELAYAYAKTDRLHDMEDFLGMTNVADILEVGEKCFEDELYQAAKLLFTSISNWARLATTLIYLGENQGAVESARKAGNTQVWKQVHAACLEKREFRLAQICGLNIIVHAEELPAAVQGYERRGHFDEILQLLEAGLSLERAHMGIFTELAILYSKYRPEKLMEHLKLFVSRINIPKVIKAAERAHLWPELVFLYIKYDEFDNAALAMIERSADAWEHNQFKDVVVRVANIEIYYKALTFYLQEQPTLLTDLLTVLIPRIDHSRVVRMFRQIDHIPLIRSYLIAVQHLNIEAVNDAYNDLLIEEEDYKTLRDSIDSFDNFNNINLAQRLEKHELLEFRRLAAHLYKKNTRWEESIALSKQDKLYKDAMITAATSASTEVSEELVGYFVDIGNKECFAAMLYICFDLLREDVIEELSWQHGLNDFYMPYKIQKKRSLIDRLAALEKQVHEQSQKESQKEQQEAEAPIINPGMIGNRLLITQGNG</sequence>
<evidence type="ECO:0000256" key="2">
    <source>
        <dbReference type="ARBA" id="ARBA00022737"/>
    </source>
</evidence>
<comment type="similarity">
    <text evidence="1 6">Belongs to the clathrin heavy chain family.</text>
</comment>
<dbReference type="SUPFAM" id="SSF48371">
    <property type="entry name" value="ARM repeat"/>
    <property type="match status" value="6"/>
</dbReference>
<dbReference type="InterPro" id="IPR055358">
    <property type="entry name" value="CHCR"/>
</dbReference>
<evidence type="ECO:0000256" key="5">
    <source>
        <dbReference type="ARBA" id="ARBA00023329"/>
    </source>
</evidence>
<dbReference type="GO" id="GO:0030132">
    <property type="term" value="C:clathrin coat of coated pit"/>
    <property type="evidence" value="ECO:0007669"/>
    <property type="project" value="InterPro"/>
</dbReference>
<feature type="repeat" description="CHCR" evidence="7">
    <location>
        <begin position="987"/>
        <end position="1132"/>
    </location>
</feature>
<gene>
    <name evidence="10" type="ORF">PHLGIDRAFT_23712</name>
</gene>
<protein>
    <recommendedName>
        <fullName evidence="6">Clathrin heavy chain</fullName>
    </recommendedName>
</protein>
<dbReference type="SMART" id="SM00299">
    <property type="entry name" value="CLH"/>
    <property type="match status" value="7"/>
</dbReference>
<dbReference type="PANTHER" id="PTHR10292:SF1">
    <property type="entry name" value="CLATHRIN HEAVY CHAIN"/>
    <property type="match status" value="1"/>
</dbReference>
<keyword evidence="2" id="KW-0677">Repeat</keyword>
<feature type="coiled-coil region" evidence="8">
    <location>
        <begin position="1611"/>
        <end position="1641"/>
    </location>
</feature>
<keyword evidence="11" id="KW-1185">Reference proteome</keyword>
<feature type="repeat" description="CHCR" evidence="7">
    <location>
        <begin position="545"/>
        <end position="691"/>
    </location>
</feature>
<dbReference type="GO" id="GO:0006898">
    <property type="term" value="P:receptor-mediated endocytosis"/>
    <property type="evidence" value="ECO:0007669"/>
    <property type="project" value="TreeGrafter"/>
</dbReference>
<keyword evidence="4 6" id="KW-0168">Coated pit</keyword>
<feature type="domain" description="Clathrin heavy chain linker core motif" evidence="9">
    <location>
        <begin position="338"/>
        <end position="361"/>
    </location>
</feature>
<feature type="repeat" description="CHCR" evidence="7">
    <location>
        <begin position="694"/>
        <end position="836"/>
    </location>
</feature>
<dbReference type="PANTHER" id="PTHR10292">
    <property type="entry name" value="CLATHRIN HEAVY CHAIN RELATED"/>
    <property type="match status" value="1"/>
</dbReference>
<dbReference type="Pfam" id="PF13838">
    <property type="entry name" value="Clathrin_H_link"/>
    <property type="match status" value="1"/>
</dbReference>
<dbReference type="Gene3D" id="1.25.40.10">
    <property type="entry name" value="Tetratricopeptide repeat domain"/>
    <property type="match status" value="3"/>
</dbReference>
<dbReference type="GO" id="GO:0005829">
    <property type="term" value="C:cytosol"/>
    <property type="evidence" value="ECO:0007669"/>
    <property type="project" value="GOC"/>
</dbReference>
<comment type="subcellular location">
    <subcellularLocation>
        <location evidence="6">Cytoplasmic vesicle membrane</location>
        <topology evidence="6">Peripheral membrane protein</topology>
        <orientation evidence="6">Cytoplasmic side</orientation>
    </subcellularLocation>
    <subcellularLocation>
        <location evidence="6">Membrane</location>
        <location evidence="6">Coated pit</location>
        <topology evidence="6">Peripheral membrane protein</topology>
        <orientation evidence="6">Cytoplasmic side</orientation>
    </subcellularLocation>
</comment>
<keyword evidence="5 6" id="KW-0968">Cytoplasmic vesicle</keyword>
<proteinExistence type="inferred from homology"/>
<feature type="repeat" description="CHCR" evidence="7">
    <location>
        <begin position="1431"/>
        <end position="1574"/>
    </location>
</feature>
<accession>A0A0C3NS77</accession>
<dbReference type="EMBL" id="KN840485">
    <property type="protein sequence ID" value="KIP08074.1"/>
    <property type="molecule type" value="Genomic_DNA"/>
</dbReference>
<evidence type="ECO:0000256" key="6">
    <source>
        <dbReference type="PIRNR" id="PIRNR002290"/>
    </source>
</evidence>
<dbReference type="InterPro" id="IPR016024">
    <property type="entry name" value="ARM-type_fold"/>
</dbReference>
<dbReference type="InterPro" id="IPR016341">
    <property type="entry name" value="Clathrin_heavy_chain"/>
</dbReference>
<dbReference type="SUPFAM" id="SSF50989">
    <property type="entry name" value="Clathrin heavy-chain terminal domain"/>
    <property type="match status" value="1"/>
</dbReference>
<evidence type="ECO:0000256" key="8">
    <source>
        <dbReference type="SAM" id="Coils"/>
    </source>
</evidence>
<evidence type="ECO:0000259" key="9">
    <source>
        <dbReference type="Pfam" id="PF09268"/>
    </source>
</evidence>
<dbReference type="InterPro" id="IPR022365">
    <property type="entry name" value="Clathrin_H-chain_propeller_rpt"/>
</dbReference>
<dbReference type="STRING" id="745531.A0A0C3NS77"/>
<dbReference type="Gene3D" id="2.130.10.110">
    <property type="entry name" value="Clathrin heavy-chain terminal domain"/>
    <property type="match status" value="1"/>
</dbReference>
<dbReference type="Pfam" id="PF01394">
    <property type="entry name" value="Clathrin_propel"/>
    <property type="match status" value="2"/>
</dbReference>
<dbReference type="InterPro" id="IPR000547">
    <property type="entry name" value="Clathrin_H-chain/VPS_repeat"/>
</dbReference>
<keyword evidence="3 6" id="KW-0472">Membrane</keyword>
<dbReference type="InterPro" id="IPR011990">
    <property type="entry name" value="TPR-like_helical_dom_sf"/>
</dbReference>
<dbReference type="GO" id="GO:0006886">
    <property type="term" value="P:intracellular protein transport"/>
    <property type="evidence" value="ECO:0007669"/>
    <property type="project" value="UniProtKB-UniRule"/>
</dbReference>
<dbReference type="FunFam" id="2.130.10.110:FF:000003">
    <property type="entry name" value="Clathrin heavy chain"/>
    <property type="match status" value="1"/>
</dbReference>
<comment type="function">
    <text evidence="6">Clathrin is the major protein of the polyhedral coat of coated pits and vesicles.</text>
</comment>
<keyword evidence="8" id="KW-0175">Coiled coil</keyword>
<dbReference type="OrthoDB" id="2113814at2759"/>
<dbReference type="GO" id="GO:0030130">
    <property type="term" value="C:clathrin coat of trans-Golgi network vesicle"/>
    <property type="evidence" value="ECO:0007669"/>
    <property type="project" value="InterPro"/>
</dbReference>
<evidence type="ECO:0000256" key="3">
    <source>
        <dbReference type="ARBA" id="ARBA00023136"/>
    </source>
</evidence>
<dbReference type="GO" id="GO:0005198">
    <property type="term" value="F:structural molecule activity"/>
    <property type="evidence" value="ECO:0007669"/>
    <property type="project" value="InterPro"/>
</dbReference>
<dbReference type="FunFam" id="1.25.40.10:FF:000001">
    <property type="entry name" value="Clathrin heavy chain"/>
    <property type="match status" value="1"/>
</dbReference>
<dbReference type="PIRSF" id="PIRSF002290">
    <property type="entry name" value="Clathrin_H_chain"/>
    <property type="match status" value="1"/>
</dbReference>
<dbReference type="GO" id="GO:0071439">
    <property type="term" value="C:clathrin complex"/>
    <property type="evidence" value="ECO:0007669"/>
    <property type="project" value="InterPro"/>
</dbReference>
<dbReference type="Pfam" id="PF00637">
    <property type="entry name" value="Clathrin"/>
    <property type="match status" value="7"/>
</dbReference>
<evidence type="ECO:0000313" key="11">
    <source>
        <dbReference type="Proteomes" id="UP000053257"/>
    </source>
</evidence>
<reference evidence="10 11" key="1">
    <citation type="journal article" date="2014" name="PLoS Genet.">
        <title>Analysis of the Phlebiopsis gigantea genome, transcriptome and secretome provides insight into its pioneer colonization strategies of wood.</title>
        <authorList>
            <person name="Hori C."/>
            <person name="Ishida T."/>
            <person name="Igarashi K."/>
            <person name="Samejima M."/>
            <person name="Suzuki H."/>
            <person name="Master E."/>
            <person name="Ferreira P."/>
            <person name="Ruiz-Duenas F.J."/>
            <person name="Held B."/>
            <person name="Canessa P."/>
            <person name="Larrondo L.F."/>
            <person name="Schmoll M."/>
            <person name="Druzhinina I.S."/>
            <person name="Kubicek C.P."/>
            <person name="Gaskell J.A."/>
            <person name="Kersten P."/>
            <person name="St John F."/>
            <person name="Glasner J."/>
            <person name="Sabat G."/>
            <person name="Splinter BonDurant S."/>
            <person name="Syed K."/>
            <person name="Yadav J."/>
            <person name="Mgbeahuruike A.C."/>
            <person name="Kovalchuk A."/>
            <person name="Asiegbu F.O."/>
            <person name="Lackner G."/>
            <person name="Hoffmeister D."/>
            <person name="Rencoret J."/>
            <person name="Gutierrez A."/>
            <person name="Sun H."/>
            <person name="Lindquist E."/>
            <person name="Barry K."/>
            <person name="Riley R."/>
            <person name="Grigoriev I.V."/>
            <person name="Henrissat B."/>
            <person name="Kues U."/>
            <person name="Berka R.M."/>
            <person name="Martinez A.T."/>
            <person name="Covert S.F."/>
            <person name="Blanchette R.A."/>
            <person name="Cullen D."/>
        </authorList>
    </citation>
    <scope>NUCLEOTIDE SEQUENCE [LARGE SCALE GENOMIC DNA]</scope>
    <source>
        <strain evidence="10 11">11061_1 CR5-6</strain>
    </source>
</reference>
<dbReference type="InterPro" id="IPR015348">
    <property type="entry name" value="Clathrin_H-chain_linker_core"/>
</dbReference>
<feature type="repeat" description="CHCR" evidence="7">
    <location>
        <begin position="841"/>
        <end position="980"/>
    </location>
</feature>
<feature type="repeat" description="CHCR" evidence="7">
    <location>
        <begin position="1282"/>
        <end position="1428"/>
    </location>
</feature>
<evidence type="ECO:0000256" key="7">
    <source>
        <dbReference type="PROSITE-ProRule" id="PRU01006"/>
    </source>
</evidence>
<dbReference type="FunFam" id="1.25.40.10:FF:000002">
    <property type="entry name" value="Clathrin heavy chain"/>
    <property type="match status" value="1"/>
</dbReference>
<dbReference type="InterPro" id="IPR016025">
    <property type="entry name" value="Clathrin_H-chain_N"/>
</dbReference>
<dbReference type="GO" id="GO:0030479">
    <property type="term" value="C:actin cortical patch"/>
    <property type="evidence" value="ECO:0007669"/>
    <property type="project" value="TreeGrafter"/>
</dbReference>
<evidence type="ECO:0000256" key="1">
    <source>
        <dbReference type="ARBA" id="ARBA00009535"/>
    </source>
</evidence>
<dbReference type="PROSITE" id="PS50236">
    <property type="entry name" value="CHCR"/>
    <property type="match status" value="7"/>
</dbReference>
<dbReference type="HOGENOM" id="CLU_002136_0_0_1"/>
<evidence type="ECO:0000313" key="10">
    <source>
        <dbReference type="EMBL" id="KIP08074.1"/>
    </source>
</evidence>
<dbReference type="GO" id="GO:0032051">
    <property type="term" value="F:clathrin light chain binding"/>
    <property type="evidence" value="ECO:0007669"/>
    <property type="project" value="InterPro"/>
</dbReference>
<name>A0A0C3NS77_PHLG1</name>
<dbReference type="FunFam" id="1.25.40.10:FF:000082">
    <property type="entry name" value="Clathrin heavy chain"/>
    <property type="match status" value="1"/>
</dbReference>
<feature type="repeat" description="CHCR" evidence="7">
    <location>
        <begin position="1136"/>
        <end position="1277"/>
    </location>
</feature>
<evidence type="ECO:0000256" key="4">
    <source>
        <dbReference type="ARBA" id="ARBA00023176"/>
    </source>
</evidence>